<accession>A0A183SWV1</accession>
<reference evidence="1 2" key="2">
    <citation type="submission" date="2018-11" db="EMBL/GenBank/DDBJ databases">
        <authorList>
            <consortium name="Pathogen Informatics"/>
        </authorList>
    </citation>
    <scope>NUCLEOTIDE SEQUENCE [LARGE SCALE GENOMIC DNA]</scope>
    <source>
        <strain evidence="1 2">NST_G2</strain>
    </source>
</reference>
<organism evidence="3">
    <name type="scientific">Schistocephalus solidus</name>
    <name type="common">Tapeworm</name>
    <dbReference type="NCBI Taxonomy" id="70667"/>
    <lineage>
        <taxon>Eukaryota</taxon>
        <taxon>Metazoa</taxon>
        <taxon>Spiralia</taxon>
        <taxon>Lophotrochozoa</taxon>
        <taxon>Platyhelminthes</taxon>
        <taxon>Cestoda</taxon>
        <taxon>Eucestoda</taxon>
        <taxon>Diphyllobothriidea</taxon>
        <taxon>Diphyllobothriidae</taxon>
        <taxon>Schistocephalus</taxon>
    </lineage>
</organism>
<dbReference type="Proteomes" id="UP000275846">
    <property type="component" value="Unassembled WGS sequence"/>
</dbReference>
<evidence type="ECO:0000313" key="1">
    <source>
        <dbReference type="EMBL" id="VDL95084.1"/>
    </source>
</evidence>
<evidence type="ECO:0000313" key="2">
    <source>
        <dbReference type="Proteomes" id="UP000275846"/>
    </source>
</evidence>
<dbReference type="WBParaSite" id="SSLN_0000903601-mRNA-1">
    <property type="protein sequence ID" value="SSLN_0000903601-mRNA-1"/>
    <property type="gene ID" value="SSLN_0000903601"/>
</dbReference>
<name>A0A183SWV1_SCHSO</name>
<dbReference type="OrthoDB" id="197735at2759"/>
<dbReference type="AlphaFoldDB" id="A0A183SWV1"/>
<dbReference type="EMBL" id="UYSU01034799">
    <property type="protein sequence ID" value="VDL95084.1"/>
    <property type="molecule type" value="Genomic_DNA"/>
</dbReference>
<protein>
    <submittedName>
        <fullName evidence="1 3">Uncharacterized protein</fullName>
    </submittedName>
</protein>
<evidence type="ECO:0000313" key="3">
    <source>
        <dbReference type="WBParaSite" id="SSLN_0000903601-mRNA-1"/>
    </source>
</evidence>
<sequence>MPSICERPAALLIHGVIQLDKRQRKRSQSPTRSLHGFPVAGTQASVLCWHMKVEASLSHDLGRMPGGATELNAIAIRPFSMLRWSSTTARAGQLSDAEVGAAAGDLVYVYYVHDLAPQHRH</sequence>
<proteinExistence type="predicted"/>
<gene>
    <name evidence="1" type="ORF">SSLN_LOCUS8699</name>
</gene>
<keyword evidence="2" id="KW-1185">Reference proteome</keyword>
<reference evidence="3" key="1">
    <citation type="submission" date="2016-06" db="UniProtKB">
        <authorList>
            <consortium name="WormBaseParasite"/>
        </authorList>
    </citation>
    <scope>IDENTIFICATION</scope>
</reference>